<dbReference type="PROSITE" id="PS50102">
    <property type="entry name" value="RRM"/>
    <property type="match status" value="1"/>
</dbReference>
<dbReference type="Gene3D" id="3.30.70.330">
    <property type="match status" value="1"/>
</dbReference>
<dbReference type="GeneID" id="109396583"/>
<dbReference type="Proteomes" id="UP000694851">
    <property type="component" value="Unplaced"/>
</dbReference>
<dbReference type="SUPFAM" id="SSF54928">
    <property type="entry name" value="RNA-binding domain, RBD"/>
    <property type="match status" value="1"/>
</dbReference>
<dbReference type="CDD" id="cd00590">
    <property type="entry name" value="RRM_SF"/>
    <property type="match status" value="1"/>
</dbReference>
<dbReference type="PANTHER" id="PTHR35968:SF1">
    <property type="entry name" value="TESTIS EXPRESSED PROTEIN 56"/>
    <property type="match status" value="1"/>
</dbReference>
<name>A0A8B7TE76_HIPAR</name>
<dbReference type="Pfam" id="PF15023">
    <property type="entry name" value="DUF4523"/>
    <property type="match status" value="1"/>
</dbReference>
<evidence type="ECO:0000259" key="2">
    <source>
        <dbReference type="PROSITE" id="PS50102"/>
    </source>
</evidence>
<dbReference type="KEGG" id="hai:109396583"/>
<evidence type="ECO:0000313" key="4">
    <source>
        <dbReference type="RefSeq" id="XP_019524037.1"/>
    </source>
</evidence>
<dbReference type="InterPro" id="IPR000504">
    <property type="entry name" value="RRM_dom"/>
</dbReference>
<reference evidence="4" key="1">
    <citation type="submission" date="2025-08" db="UniProtKB">
        <authorList>
            <consortium name="RefSeq"/>
        </authorList>
    </citation>
    <scope>IDENTIFICATION</scope>
    <source>
        <tissue evidence="4">Muscle</tissue>
    </source>
</reference>
<evidence type="ECO:0000256" key="1">
    <source>
        <dbReference type="PROSITE-ProRule" id="PRU00176"/>
    </source>
</evidence>
<gene>
    <name evidence="4" type="primary">CUNH6orf201</name>
</gene>
<dbReference type="InterPro" id="IPR035979">
    <property type="entry name" value="RBD_domain_sf"/>
</dbReference>
<dbReference type="InterPro" id="IPR027827">
    <property type="entry name" value="Tex56"/>
</dbReference>
<evidence type="ECO:0000313" key="3">
    <source>
        <dbReference type="Proteomes" id="UP000694851"/>
    </source>
</evidence>
<feature type="domain" description="RRM" evidence="2">
    <location>
        <begin position="125"/>
        <end position="212"/>
    </location>
</feature>
<dbReference type="GO" id="GO:0003723">
    <property type="term" value="F:RNA binding"/>
    <property type="evidence" value="ECO:0007669"/>
    <property type="project" value="UniProtKB-UniRule"/>
</dbReference>
<protein>
    <submittedName>
        <fullName evidence="4">Uncharacterized protein C6orf201 homolog</fullName>
    </submittedName>
</protein>
<dbReference type="OrthoDB" id="6077037at2759"/>
<sequence>METAQNNQLVLKRLLVDKPKTPKNYDHPEVLRHTFETLSNLHKLLPNHLMEMLCSYMSEQDQKKCENSELSGLERILARHQFPKEINLTPKPSNMPLWKRKTINNENGWKKCYLLNKNIKHSPMSTIVVRWLKKNMKLTEDLRSVIQKLSVFGSIKSVNLCGRQSAIVEFENVTSACNAVSAFQSRAPGTMFQCSWQQRLMSKDVRLSITKNLCKFLKFFLHNLLFIRALVKYYHYKQHFMTEKGTVKFI</sequence>
<dbReference type="CTD" id="102896425"/>
<dbReference type="AlphaFoldDB" id="A0A8B7TE76"/>
<keyword evidence="1" id="KW-0694">RNA-binding</keyword>
<organism evidence="3 4">
    <name type="scientific">Hipposideros armiger</name>
    <name type="common">Great Himalayan leaf-nosed bat</name>
    <dbReference type="NCBI Taxonomy" id="186990"/>
    <lineage>
        <taxon>Eukaryota</taxon>
        <taxon>Metazoa</taxon>
        <taxon>Chordata</taxon>
        <taxon>Craniata</taxon>
        <taxon>Vertebrata</taxon>
        <taxon>Euteleostomi</taxon>
        <taxon>Mammalia</taxon>
        <taxon>Eutheria</taxon>
        <taxon>Laurasiatheria</taxon>
        <taxon>Chiroptera</taxon>
        <taxon>Yinpterochiroptera</taxon>
        <taxon>Rhinolophoidea</taxon>
        <taxon>Hipposideridae</taxon>
        <taxon>Hipposideros</taxon>
    </lineage>
</organism>
<keyword evidence="3" id="KW-1185">Reference proteome</keyword>
<dbReference type="InterPro" id="IPR012677">
    <property type="entry name" value="Nucleotide-bd_a/b_plait_sf"/>
</dbReference>
<dbReference type="PANTHER" id="PTHR35968">
    <property type="entry name" value="CHROMOSOME 6 C6ORF201 HOMOLOG"/>
    <property type="match status" value="1"/>
</dbReference>
<proteinExistence type="predicted"/>
<accession>A0A8B7TE76</accession>
<dbReference type="RefSeq" id="XP_019524037.1">
    <property type="nucleotide sequence ID" value="XM_019668492.1"/>
</dbReference>